<dbReference type="InterPro" id="IPR016558">
    <property type="entry name" value="DNA_primase_lsu_euk"/>
</dbReference>
<dbReference type="InterPro" id="IPR058560">
    <property type="entry name" value="DNA_primase_C"/>
</dbReference>
<evidence type="ECO:0000256" key="6">
    <source>
        <dbReference type="ARBA" id="ARBA00023004"/>
    </source>
</evidence>
<feature type="binding site" evidence="10">
    <location>
        <position position="451"/>
    </location>
    <ligand>
        <name>[4Fe-4S] cluster</name>
        <dbReference type="ChEBI" id="CHEBI:49883"/>
    </ligand>
</feature>
<sequence length="544" mass="63867">MFRLATKRKLINRKNLESPFSGANVDDNFPTEDGPIINIYSTGLTPKQETEIYNNLYDTSTNTFLTIYDQPPRGEITLDQFEIWAIERLKLLMELESLTQRNKSLKEIEAIIKPMLDKMYPISSGTPLTFQRKKDYYSHFILRLCFCRSKELRAKFIRNETLLFNLRYEMLPLSEQVSFIEKLRKTRLFNQSGTAANMFKFITDEEKQNFSNELFNSIAASLQFDLNLTDNNSKRLYFERVKFIKLPFENVIELVGRHQVFINKGYAYLPQFQQLKYISNRYGEYLNEELLLTYRNLPRMNEDDRLIPIIKHLSSGYTISDYNAGFDVDNGKDTTCITSDMILNDAKLWEAYPLCARNLLDGLRSNHHLRYQGRQQLSLFLKGIGLNIDEALKFWSKEFSKSMGVDKFEKEYKYNFKHNYGLEGNRINYRPWDCSTILSKPRPNKGEFHGCPFRDWSKDRLVMELKKNVSNNNITNHEINSILDSCKNHEYTIACTKYYEINKKAIVHGDSSGISSSSMEGEHITHPNLYFERIRMLQTQEKKG</sequence>
<organism evidence="12 13">
    <name type="scientific">Saccharomycodes ludwigii</name>
    <dbReference type="NCBI Taxonomy" id="36035"/>
    <lineage>
        <taxon>Eukaryota</taxon>
        <taxon>Fungi</taxon>
        <taxon>Dikarya</taxon>
        <taxon>Ascomycota</taxon>
        <taxon>Saccharomycotina</taxon>
        <taxon>Saccharomycetes</taxon>
        <taxon>Saccharomycodales</taxon>
        <taxon>Saccharomycodaceae</taxon>
        <taxon>Saccharomycodes</taxon>
    </lineage>
</organism>
<dbReference type="GO" id="GO:0005658">
    <property type="term" value="C:alpha DNA polymerase:primase complex"/>
    <property type="evidence" value="ECO:0007669"/>
    <property type="project" value="TreeGrafter"/>
</dbReference>
<dbReference type="PANTHER" id="PTHR10537:SF3">
    <property type="entry name" value="DNA PRIMASE LARGE SUBUNIT"/>
    <property type="match status" value="1"/>
</dbReference>
<feature type="binding site" evidence="10">
    <location>
        <position position="495"/>
    </location>
    <ligand>
        <name>[4Fe-4S] cluster</name>
        <dbReference type="ChEBI" id="CHEBI:49883"/>
    </ligand>
</feature>
<name>A0A376B1I6_9ASCO</name>
<evidence type="ECO:0000256" key="4">
    <source>
        <dbReference type="ARBA" id="ARBA00022705"/>
    </source>
</evidence>
<dbReference type="Gene3D" id="1.20.930.80">
    <property type="match status" value="1"/>
</dbReference>
<keyword evidence="5 9" id="KW-0479">Metal-binding</keyword>
<dbReference type="Pfam" id="PF26466">
    <property type="entry name" value="DNA_primase_lrg_N"/>
    <property type="match status" value="1"/>
</dbReference>
<keyword evidence="3 9" id="KW-0639">Primosome</keyword>
<keyword evidence="8 9" id="KW-0238">DNA-binding</keyword>
<feature type="binding site" evidence="10">
    <location>
        <position position="355"/>
    </location>
    <ligand>
        <name>[4Fe-4S] cluster</name>
        <dbReference type="ChEBI" id="CHEBI:49883"/>
    </ligand>
</feature>
<keyword evidence="13" id="KW-1185">Reference proteome</keyword>
<dbReference type="PANTHER" id="PTHR10537">
    <property type="entry name" value="DNA PRIMASE LARGE SUBUNIT"/>
    <property type="match status" value="1"/>
</dbReference>
<evidence type="ECO:0000256" key="8">
    <source>
        <dbReference type="ARBA" id="ARBA00023125"/>
    </source>
</evidence>
<dbReference type="Proteomes" id="UP000262825">
    <property type="component" value="Unassembled WGS sequence"/>
</dbReference>
<keyword evidence="4 9" id="KW-0235">DNA replication</keyword>
<comment type="function">
    <text evidence="9">DNA primase is the polymerase that synthesizes small RNA primers for the Okazaki fragments made during discontinuous DNA replication.</text>
</comment>
<evidence type="ECO:0000256" key="9">
    <source>
        <dbReference type="PIRNR" id="PIRNR009449"/>
    </source>
</evidence>
<dbReference type="GO" id="GO:0006269">
    <property type="term" value="P:DNA replication, synthesis of primer"/>
    <property type="evidence" value="ECO:0007669"/>
    <property type="project" value="UniProtKB-KW"/>
</dbReference>
<protein>
    <recommendedName>
        <fullName evidence="9">DNA primase large subunit</fullName>
    </recommendedName>
</protein>
<comment type="similarity">
    <text evidence="1 9">Belongs to the eukaryotic-type primase large subunit family.</text>
</comment>
<evidence type="ECO:0000256" key="5">
    <source>
        <dbReference type="ARBA" id="ARBA00022723"/>
    </source>
</evidence>
<dbReference type="GO" id="GO:0003677">
    <property type="term" value="F:DNA binding"/>
    <property type="evidence" value="ECO:0007669"/>
    <property type="project" value="UniProtKB-UniRule"/>
</dbReference>
<dbReference type="InterPro" id="IPR007238">
    <property type="entry name" value="DNA_primase_lsu_euk/arc"/>
</dbReference>
<gene>
    <name evidence="12" type="ORF">SCODWIG_00105</name>
</gene>
<evidence type="ECO:0000256" key="10">
    <source>
        <dbReference type="PIRSR" id="PIRSR009449-1"/>
    </source>
</evidence>
<reference evidence="13" key="1">
    <citation type="submission" date="2018-06" db="EMBL/GenBank/DDBJ databases">
        <authorList>
            <person name="Guldener U."/>
        </authorList>
    </citation>
    <scope>NUCLEOTIDE SEQUENCE [LARGE SCALE GENOMIC DNA]</scope>
    <source>
        <strain evidence="13">UTAD17</strain>
    </source>
</reference>
<comment type="cofactor">
    <cofactor evidence="9">
        <name>[4Fe-4S] cluster</name>
        <dbReference type="ChEBI" id="CHEBI:49883"/>
    </cofactor>
    <text evidence="9">Binds 1 [4Fe-4S] cluster.</text>
</comment>
<feature type="domain" description="DNA primase large subunit C-terminal" evidence="11">
    <location>
        <begin position="350"/>
        <end position="531"/>
    </location>
</feature>
<keyword evidence="6 9" id="KW-0408">Iron</keyword>
<evidence type="ECO:0000256" key="3">
    <source>
        <dbReference type="ARBA" id="ARBA00022515"/>
    </source>
</evidence>
<dbReference type="GO" id="GO:0051539">
    <property type="term" value="F:4 iron, 4 sulfur cluster binding"/>
    <property type="evidence" value="ECO:0007669"/>
    <property type="project" value="UniProtKB-UniRule"/>
</dbReference>
<dbReference type="Pfam" id="PF04104">
    <property type="entry name" value="DNA_primase_lrg"/>
    <property type="match status" value="1"/>
</dbReference>
<proteinExistence type="inferred from homology"/>
<keyword evidence="7 9" id="KW-0411">Iron-sulfur</keyword>
<dbReference type="GO" id="GO:0046872">
    <property type="term" value="F:metal ion binding"/>
    <property type="evidence" value="ECO:0007669"/>
    <property type="project" value="UniProtKB-UniRule"/>
</dbReference>
<accession>A0A376B1I6</accession>
<evidence type="ECO:0000256" key="1">
    <source>
        <dbReference type="ARBA" id="ARBA00010564"/>
    </source>
</evidence>
<evidence type="ECO:0000259" key="11">
    <source>
        <dbReference type="Pfam" id="PF04104"/>
    </source>
</evidence>
<dbReference type="AlphaFoldDB" id="A0A376B1I6"/>
<dbReference type="GO" id="GO:0006270">
    <property type="term" value="P:DNA replication initiation"/>
    <property type="evidence" value="ECO:0007669"/>
    <property type="project" value="TreeGrafter"/>
</dbReference>
<evidence type="ECO:0000256" key="7">
    <source>
        <dbReference type="ARBA" id="ARBA00023014"/>
    </source>
</evidence>
<dbReference type="EMBL" id="UFAJ01000007">
    <property type="protein sequence ID" value="SSD58344.1"/>
    <property type="molecule type" value="Genomic_DNA"/>
</dbReference>
<dbReference type="CDD" id="cd07322">
    <property type="entry name" value="PriL_PriS_Eukaryotic"/>
    <property type="match status" value="1"/>
</dbReference>
<evidence type="ECO:0000313" key="12">
    <source>
        <dbReference type="EMBL" id="SSD58344.1"/>
    </source>
</evidence>
<dbReference type="PIRSF" id="PIRSF009449">
    <property type="entry name" value="DNA_primase_large_subunit"/>
    <property type="match status" value="1"/>
</dbReference>
<evidence type="ECO:0000256" key="2">
    <source>
        <dbReference type="ARBA" id="ARBA00022485"/>
    </source>
</evidence>
<evidence type="ECO:0000313" key="13">
    <source>
        <dbReference type="Proteomes" id="UP000262825"/>
    </source>
</evidence>
<feature type="binding site" evidence="10">
    <location>
        <position position="434"/>
    </location>
    <ligand>
        <name>[4Fe-4S] cluster</name>
        <dbReference type="ChEBI" id="CHEBI:49883"/>
    </ligand>
</feature>
<keyword evidence="2 9" id="KW-0004">4Fe-4S</keyword>
<dbReference type="VEuPathDB" id="FungiDB:SCODWIG_00105"/>